<keyword evidence="2" id="KW-0812">Transmembrane</keyword>
<feature type="region of interest" description="Disordered" evidence="1">
    <location>
        <begin position="192"/>
        <end position="213"/>
    </location>
</feature>
<feature type="transmembrane region" description="Helical" evidence="2">
    <location>
        <begin position="12"/>
        <end position="33"/>
    </location>
</feature>
<dbReference type="PANTHER" id="PTHR35889:SF3">
    <property type="entry name" value="F-BOX DOMAIN-CONTAINING PROTEIN"/>
    <property type="match status" value="1"/>
</dbReference>
<evidence type="ECO:0000256" key="2">
    <source>
        <dbReference type="SAM" id="Phobius"/>
    </source>
</evidence>
<feature type="transmembrane region" description="Helical" evidence="2">
    <location>
        <begin position="87"/>
        <end position="110"/>
    </location>
</feature>
<accession>A0A975J0F2</accession>
<feature type="transmembrane region" description="Helical" evidence="2">
    <location>
        <begin position="53"/>
        <end position="75"/>
    </location>
</feature>
<dbReference type="InterPro" id="IPR011429">
    <property type="entry name" value="Cyt_c_Planctomycete-type"/>
</dbReference>
<dbReference type="Gene3D" id="3.80.10.10">
    <property type="entry name" value="Ribonuclease Inhibitor"/>
    <property type="match status" value="1"/>
</dbReference>
<feature type="compositionally biased region" description="Basic and acidic residues" evidence="1">
    <location>
        <begin position="199"/>
        <end position="208"/>
    </location>
</feature>
<feature type="region of interest" description="Disordered" evidence="1">
    <location>
        <begin position="337"/>
        <end position="365"/>
    </location>
</feature>
<evidence type="ECO:0000259" key="3">
    <source>
        <dbReference type="Pfam" id="PF07635"/>
    </source>
</evidence>
<dbReference type="EMBL" id="CP073100">
    <property type="protein sequence ID" value="QUE51725.1"/>
    <property type="molecule type" value="Genomic_DNA"/>
</dbReference>
<keyword evidence="2" id="KW-1133">Transmembrane helix</keyword>
<dbReference type="InterPro" id="IPR032675">
    <property type="entry name" value="LRR_dom_sf"/>
</dbReference>
<feature type="domain" description="DUF2231" evidence="4">
    <location>
        <begin position="50"/>
        <end position="174"/>
    </location>
</feature>
<keyword evidence="2" id="KW-0472">Membrane</keyword>
<proteinExistence type="predicted"/>
<dbReference type="InterPro" id="IPR019251">
    <property type="entry name" value="DUF2231_TM"/>
</dbReference>
<evidence type="ECO:0000313" key="6">
    <source>
        <dbReference type="Proteomes" id="UP000676169"/>
    </source>
</evidence>
<feature type="transmembrane region" description="Helical" evidence="2">
    <location>
        <begin position="122"/>
        <end position="139"/>
    </location>
</feature>
<dbReference type="PANTHER" id="PTHR35889">
    <property type="entry name" value="CYCLOINULO-OLIGOSACCHARIDE FRUCTANOTRANSFERASE-RELATED"/>
    <property type="match status" value="1"/>
</dbReference>
<evidence type="ECO:0000256" key="1">
    <source>
        <dbReference type="SAM" id="MobiDB-lite"/>
    </source>
</evidence>
<dbReference type="Pfam" id="PF09990">
    <property type="entry name" value="DUF2231"/>
    <property type="match status" value="1"/>
</dbReference>
<dbReference type="RefSeq" id="WP_211631864.1">
    <property type="nucleotide sequence ID" value="NZ_CP073100.1"/>
</dbReference>
<evidence type="ECO:0000313" key="5">
    <source>
        <dbReference type="EMBL" id="QUE51725.1"/>
    </source>
</evidence>
<name>A0A975J0F2_9BACT</name>
<gene>
    <name evidence="5" type="ORF">KBB96_02270</name>
</gene>
<dbReference type="AlphaFoldDB" id="A0A975J0F2"/>
<keyword evidence="6" id="KW-1185">Reference proteome</keyword>
<dbReference type="Proteomes" id="UP000676169">
    <property type="component" value="Chromosome"/>
</dbReference>
<organism evidence="5 6">
    <name type="scientific">Luteolibacter ambystomatis</name>
    <dbReference type="NCBI Taxonomy" id="2824561"/>
    <lineage>
        <taxon>Bacteria</taxon>
        <taxon>Pseudomonadati</taxon>
        <taxon>Verrucomicrobiota</taxon>
        <taxon>Verrucomicrobiia</taxon>
        <taxon>Verrucomicrobiales</taxon>
        <taxon>Verrucomicrobiaceae</taxon>
        <taxon>Luteolibacter</taxon>
    </lineage>
</organism>
<feature type="domain" description="Cytochrome C Planctomycete-type" evidence="3">
    <location>
        <begin position="234"/>
        <end position="293"/>
    </location>
</feature>
<dbReference type="SUPFAM" id="SSF52047">
    <property type="entry name" value="RNI-like"/>
    <property type="match status" value="1"/>
</dbReference>
<dbReference type="KEGG" id="lamb:KBB96_02270"/>
<protein>
    <submittedName>
        <fullName evidence="5">Uncharacterized protein</fullName>
    </submittedName>
</protein>
<dbReference type="Pfam" id="PF07635">
    <property type="entry name" value="PSCyt1"/>
    <property type="match status" value="1"/>
</dbReference>
<evidence type="ECO:0000259" key="4">
    <source>
        <dbReference type="Pfam" id="PF09990"/>
    </source>
</evidence>
<reference evidence="5" key="1">
    <citation type="submission" date="2021-04" db="EMBL/GenBank/DDBJ databases">
        <title>Luteolibacter sp. 32A isolated from the skin of an Anderson's salamander (Ambystoma andersonii).</title>
        <authorList>
            <person name="Spergser J."/>
            <person name="Busse H.-J."/>
        </authorList>
    </citation>
    <scope>NUCLEOTIDE SEQUENCE</scope>
    <source>
        <strain evidence="5">32A</strain>
    </source>
</reference>
<sequence length="523" mass="55326">MAQTSSSSRKPIFFTFAGLVTIGAMIAMPLLAGQPDGDKVPDIVRFVGRFHPLVLHLPIGMVTLAILLELTRLFSKGEDKKRGGAGSLVLGFCAASAVVAVILGFLLYQGGGWDESKLAEQHMWRGIFFAVAMIVTFLAKMWSDAAGGSGAWFSKAGLLVSTAVMGIASHDGGSLTHGENYLTEEAPAPIRKALGLPPKDGKSKHEGGSDGVAASPEQLVVYTDLVAPILEKRCTNCHNADKSKGKLRLDTYELIVKGGKNGSSIEPGNFEKSHLTARILLPKDDEEHMPPEEKPQVEEHELAVLKWWIASGADPKKTVAELNPPADVKAALAKLGTGGSSKSAATAKTEGGAPAPGAAPKATPADPALKTQVAGFAKEFPGALTFESQQSPYLTFTAVSLREHLDDNAFQKLQPVVKHLVTADLSATKVTDKSVALLSSAANLRMVRLSETGVTDASIDALVKLSKLESVNLYGTAVTDGGVQKLAGLPNLKRLYLWQTKVTPQAIDELKKKLPNCEIVTGA</sequence>
<feature type="compositionally biased region" description="Low complexity" evidence="1">
    <location>
        <begin position="344"/>
        <end position="365"/>
    </location>
</feature>